<sequence>MQNLLPMDVIKNIIEYVSDIDVRRAFNIYGRIDMSMNSLPIGCLNIHITEPTKYCCSIPNMYDFTERKVKNILDDFIEVRLVVENDDSPILYYLSVYRFKPKSLKQDPYAFELFPSRITKFYWDYRVYSYSRQ</sequence>
<dbReference type="EMBL" id="MN739849">
    <property type="protein sequence ID" value="QHT74317.1"/>
    <property type="molecule type" value="Genomic_DNA"/>
</dbReference>
<protein>
    <submittedName>
        <fullName evidence="1">Uncharacterized protein</fullName>
    </submittedName>
</protein>
<organism evidence="1">
    <name type="scientific">viral metagenome</name>
    <dbReference type="NCBI Taxonomy" id="1070528"/>
    <lineage>
        <taxon>unclassified sequences</taxon>
        <taxon>metagenomes</taxon>
        <taxon>organismal metagenomes</taxon>
    </lineage>
</organism>
<proteinExistence type="predicted"/>
<name>A0A6C0H1M1_9ZZZZ</name>
<reference evidence="1" key="1">
    <citation type="journal article" date="2020" name="Nature">
        <title>Giant virus diversity and host interactions through global metagenomics.</title>
        <authorList>
            <person name="Schulz F."/>
            <person name="Roux S."/>
            <person name="Paez-Espino D."/>
            <person name="Jungbluth S."/>
            <person name="Walsh D.A."/>
            <person name="Denef V.J."/>
            <person name="McMahon K.D."/>
            <person name="Konstantinidis K.T."/>
            <person name="Eloe-Fadrosh E.A."/>
            <person name="Kyrpides N.C."/>
            <person name="Woyke T."/>
        </authorList>
    </citation>
    <scope>NUCLEOTIDE SEQUENCE</scope>
    <source>
        <strain evidence="1">GVMAG-M-3300023179-59</strain>
    </source>
</reference>
<dbReference type="AlphaFoldDB" id="A0A6C0H1M1"/>
<evidence type="ECO:0000313" key="1">
    <source>
        <dbReference type="EMBL" id="QHT74317.1"/>
    </source>
</evidence>
<accession>A0A6C0H1M1</accession>